<feature type="domain" description="CT398-like coiled coil hairpin" evidence="2">
    <location>
        <begin position="14"/>
        <end position="194"/>
    </location>
</feature>
<sequence>MLAEPADQLRLLDLAALDLQVAQLEHRRKSLPELATIQQLMAERASLLESQVAAQTRLSDAQADAQRVEEDLAPARERLVRNQKRVDDGSIGDPRSLRGLTEEIEHLTGRIAKLEDDELDAMQVVEDLTAEVEQLTTQRKELEDRIRGLMAKRDSQFADLDKELAERRTEREAHVRLLPAPLVATYERLSARTGIGAAELKDRRCTGCQLEANLADLRRYAAATPNEVLRCEECDRILVRTKESGLPE</sequence>
<evidence type="ECO:0000313" key="3">
    <source>
        <dbReference type="EMBL" id="SJN43329.1"/>
    </source>
</evidence>
<dbReference type="InterPro" id="IPR056003">
    <property type="entry name" value="CT398_CC_hairpin"/>
</dbReference>
<evidence type="ECO:0000256" key="1">
    <source>
        <dbReference type="SAM" id="Coils"/>
    </source>
</evidence>
<gene>
    <name evidence="3" type="ORF">FM114_14220</name>
</gene>
<organism evidence="3 4">
    <name type="scientific">Luteococcus japonicus LSP_Lj1</name>
    <dbReference type="NCBI Taxonomy" id="1255658"/>
    <lineage>
        <taxon>Bacteria</taxon>
        <taxon>Bacillati</taxon>
        <taxon>Actinomycetota</taxon>
        <taxon>Actinomycetes</taxon>
        <taxon>Propionibacteriales</taxon>
        <taxon>Propionibacteriaceae</taxon>
        <taxon>Luteococcus</taxon>
    </lineage>
</organism>
<reference evidence="3 4" key="1">
    <citation type="submission" date="2017-02" db="EMBL/GenBank/DDBJ databases">
        <authorList>
            <person name="Peterson S.W."/>
        </authorList>
    </citation>
    <scope>NUCLEOTIDE SEQUENCE [LARGE SCALE GENOMIC DNA]</scope>
    <source>
        <strain evidence="3 4">LSP_Lj1</strain>
    </source>
</reference>
<dbReference type="RefSeq" id="WP_094765797.1">
    <property type="nucleotide sequence ID" value="NZ_FUKQ01000052.1"/>
</dbReference>
<keyword evidence="4" id="KW-1185">Reference proteome</keyword>
<dbReference type="EMBL" id="FUKQ01000052">
    <property type="protein sequence ID" value="SJN43329.1"/>
    <property type="molecule type" value="Genomic_DNA"/>
</dbReference>
<dbReference type="OrthoDB" id="9784388at2"/>
<dbReference type="Gene3D" id="1.10.287.1490">
    <property type="match status" value="1"/>
</dbReference>
<proteinExistence type="predicted"/>
<accession>A0A1R4KGA2</accession>
<protein>
    <recommendedName>
        <fullName evidence="2">CT398-like coiled coil hairpin domain-containing protein</fullName>
    </recommendedName>
</protein>
<dbReference type="Pfam" id="PF24481">
    <property type="entry name" value="CT398_CC"/>
    <property type="match status" value="1"/>
</dbReference>
<keyword evidence="1" id="KW-0175">Coiled coil</keyword>
<dbReference type="AlphaFoldDB" id="A0A1R4KGA2"/>
<evidence type="ECO:0000313" key="4">
    <source>
        <dbReference type="Proteomes" id="UP000188342"/>
    </source>
</evidence>
<dbReference type="STRING" id="1255658.FM114_14220"/>
<evidence type="ECO:0000259" key="2">
    <source>
        <dbReference type="Pfam" id="PF24481"/>
    </source>
</evidence>
<dbReference type="Proteomes" id="UP000188342">
    <property type="component" value="Unassembled WGS sequence"/>
</dbReference>
<feature type="coiled-coil region" evidence="1">
    <location>
        <begin position="51"/>
        <end position="152"/>
    </location>
</feature>
<name>A0A1R4KGA2_9ACTN</name>